<accession>A0ABD0UXD3</accession>
<sequence>MGKKLPTAKNCPSVYEKEKLQNVVAKEHDSFIGLIKIEARLFLLNRELLVQLLEVVDSRKRLHSSVFTAEKTSAFLFSRHPTLAFLELKAVHDAVSVVSVCSSASPISESEKGKKPVDL</sequence>
<dbReference type="AlphaFoldDB" id="A0ABD0UXD3"/>
<proteinExistence type="predicted"/>
<dbReference type="EMBL" id="JANQDX010000010">
    <property type="protein sequence ID" value="KAL0917258.1"/>
    <property type="molecule type" value="Genomic_DNA"/>
</dbReference>
<dbReference type="Proteomes" id="UP001552299">
    <property type="component" value="Unassembled WGS sequence"/>
</dbReference>
<evidence type="ECO:0000313" key="2">
    <source>
        <dbReference type="Proteomes" id="UP001552299"/>
    </source>
</evidence>
<reference evidence="1 2" key="1">
    <citation type="journal article" date="2024" name="Plant Biotechnol. J.">
        <title>Dendrobium thyrsiflorum genome and its molecular insights into genes involved in important horticultural traits.</title>
        <authorList>
            <person name="Chen B."/>
            <person name="Wang J.Y."/>
            <person name="Zheng P.J."/>
            <person name="Li K.L."/>
            <person name="Liang Y.M."/>
            <person name="Chen X.F."/>
            <person name="Zhang C."/>
            <person name="Zhao X."/>
            <person name="He X."/>
            <person name="Zhang G.Q."/>
            <person name="Liu Z.J."/>
            <person name="Xu Q."/>
        </authorList>
    </citation>
    <scope>NUCLEOTIDE SEQUENCE [LARGE SCALE GENOMIC DNA]</scope>
    <source>
        <strain evidence="1">GZMU011</strain>
    </source>
</reference>
<comment type="caution">
    <text evidence="1">The sequence shown here is derived from an EMBL/GenBank/DDBJ whole genome shotgun (WGS) entry which is preliminary data.</text>
</comment>
<protein>
    <submittedName>
        <fullName evidence="1">Uncharacterized protein</fullName>
    </submittedName>
</protein>
<evidence type="ECO:0000313" key="1">
    <source>
        <dbReference type="EMBL" id="KAL0917258.1"/>
    </source>
</evidence>
<organism evidence="1 2">
    <name type="scientific">Dendrobium thyrsiflorum</name>
    <name type="common">Pinecone-like raceme dendrobium</name>
    <name type="synonym">Orchid</name>
    <dbReference type="NCBI Taxonomy" id="117978"/>
    <lineage>
        <taxon>Eukaryota</taxon>
        <taxon>Viridiplantae</taxon>
        <taxon>Streptophyta</taxon>
        <taxon>Embryophyta</taxon>
        <taxon>Tracheophyta</taxon>
        <taxon>Spermatophyta</taxon>
        <taxon>Magnoliopsida</taxon>
        <taxon>Liliopsida</taxon>
        <taxon>Asparagales</taxon>
        <taxon>Orchidaceae</taxon>
        <taxon>Epidendroideae</taxon>
        <taxon>Malaxideae</taxon>
        <taxon>Dendrobiinae</taxon>
        <taxon>Dendrobium</taxon>
    </lineage>
</organism>
<gene>
    <name evidence="1" type="ORF">M5K25_012305</name>
</gene>
<name>A0ABD0UXD3_DENTH</name>
<keyword evidence="2" id="KW-1185">Reference proteome</keyword>